<proteinExistence type="predicted"/>
<accession>K3X6X2</accession>
<reference evidence="2" key="3">
    <citation type="submission" date="2015-02" db="UniProtKB">
        <authorList>
            <consortium name="EnsemblProtists"/>
        </authorList>
    </citation>
    <scope>IDENTIFICATION</scope>
    <source>
        <strain evidence="2">DAOM BR144</strain>
    </source>
</reference>
<dbReference type="EnsemblProtists" id="PYU1_T012971">
    <property type="protein sequence ID" value="PYU1_T012971"/>
    <property type="gene ID" value="PYU1_G012944"/>
</dbReference>
<dbReference type="EMBL" id="GL376607">
    <property type="status" value="NOT_ANNOTATED_CDS"/>
    <property type="molecule type" value="Genomic_DNA"/>
</dbReference>
<dbReference type="InParanoid" id="K3X6X2"/>
<dbReference type="AlphaFoldDB" id="K3X6X2"/>
<reference evidence="3" key="2">
    <citation type="submission" date="2010-04" db="EMBL/GenBank/DDBJ databases">
        <authorList>
            <person name="Buell R."/>
            <person name="Hamilton J."/>
            <person name="Hostetler J."/>
        </authorList>
    </citation>
    <scope>NUCLEOTIDE SEQUENCE [LARGE SCALE GENOMIC DNA]</scope>
    <source>
        <strain evidence="3">DAOM:BR144</strain>
    </source>
</reference>
<sequence>MVFSYLFISAFSAQNEHKDWFSLTKSEKKQILLNAGHKSTRFVDIDEDMFDIIGMHLHTRVKKARRASNGEDAAAMETSAPSTPLVDTEAEVKEVLESTGTMEYDASANKTSTQKDGAGAAVDVDTIQDVEAVTL</sequence>
<evidence type="ECO:0000313" key="2">
    <source>
        <dbReference type="EnsemblProtists" id="PYU1_T012971"/>
    </source>
</evidence>
<evidence type="ECO:0000256" key="1">
    <source>
        <dbReference type="SAM" id="MobiDB-lite"/>
    </source>
</evidence>
<reference evidence="3" key="1">
    <citation type="journal article" date="2010" name="Genome Biol.">
        <title>Genome sequence of the necrotrophic plant pathogen Pythium ultimum reveals original pathogenicity mechanisms and effector repertoire.</title>
        <authorList>
            <person name="Levesque C.A."/>
            <person name="Brouwer H."/>
            <person name="Cano L."/>
            <person name="Hamilton J.P."/>
            <person name="Holt C."/>
            <person name="Huitema E."/>
            <person name="Raffaele S."/>
            <person name="Robideau G.P."/>
            <person name="Thines M."/>
            <person name="Win J."/>
            <person name="Zerillo M.M."/>
            <person name="Beakes G.W."/>
            <person name="Boore J.L."/>
            <person name="Busam D."/>
            <person name="Dumas B."/>
            <person name="Ferriera S."/>
            <person name="Fuerstenberg S.I."/>
            <person name="Gachon C.M."/>
            <person name="Gaulin E."/>
            <person name="Govers F."/>
            <person name="Grenville-Briggs L."/>
            <person name="Horner N."/>
            <person name="Hostetler J."/>
            <person name="Jiang R.H."/>
            <person name="Johnson J."/>
            <person name="Krajaejun T."/>
            <person name="Lin H."/>
            <person name="Meijer H.J."/>
            <person name="Moore B."/>
            <person name="Morris P."/>
            <person name="Phuntmart V."/>
            <person name="Puiu D."/>
            <person name="Shetty J."/>
            <person name="Stajich J.E."/>
            <person name="Tripathy S."/>
            <person name="Wawra S."/>
            <person name="van West P."/>
            <person name="Whitty B.R."/>
            <person name="Coutinho P.M."/>
            <person name="Henrissat B."/>
            <person name="Martin F."/>
            <person name="Thomas P.D."/>
            <person name="Tyler B.M."/>
            <person name="De Vries R.P."/>
            <person name="Kamoun S."/>
            <person name="Yandell M."/>
            <person name="Tisserat N."/>
            <person name="Buell C.R."/>
        </authorList>
    </citation>
    <scope>NUCLEOTIDE SEQUENCE</scope>
    <source>
        <strain evidence="3">DAOM:BR144</strain>
    </source>
</reference>
<dbReference type="HOGENOM" id="CLU_1891292_0_0_1"/>
<name>K3X6X2_GLOUD</name>
<feature type="region of interest" description="Disordered" evidence="1">
    <location>
        <begin position="66"/>
        <end position="120"/>
    </location>
</feature>
<keyword evidence="3" id="KW-1185">Reference proteome</keyword>
<dbReference type="VEuPathDB" id="FungiDB:PYU1_G012944"/>
<protein>
    <submittedName>
        <fullName evidence="2">Uncharacterized protein</fullName>
    </submittedName>
</protein>
<dbReference type="Proteomes" id="UP000019132">
    <property type="component" value="Unassembled WGS sequence"/>
</dbReference>
<organism evidence="2 3">
    <name type="scientific">Globisporangium ultimum (strain ATCC 200006 / CBS 805.95 / DAOM BR144)</name>
    <name type="common">Pythium ultimum</name>
    <dbReference type="NCBI Taxonomy" id="431595"/>
    <lineage>
        <taxon>Eukaryota</taxon>
        <taxon>Sar</taxon>
        <taxon>Stramenopiles</taxon>
        <taxon>Oomycota</taxon>
        <taxon>Peronosporomycetes</taxon>
        <taxon>Pythiales</taxon>
        <taxon>Pythiaceae</taxon>
        <taxon>Globisporangium</taxon>
    </lineage>
</organism>
<evidence type="ECO:0000313" key="3">
    <source>
        <dbReference type="Proteomes" id="UP000019132"/>
    </source>
</evidence>